<keyword evidence="5" id="KW-1185">Reference proteome</keyword>
<sequence>MGLLSKQNRESNGHSSQTVIAEGTFIEGQLKLTCHIQIDGQVKGNIETDRCVTISAAGSVEGAIRCECLIVNGRFLGKVYSKSLQILEHGYLEGEVSATEFTIEKGGVFLGSSKNIKTEEVVPLESVKKRDKTLPQQSKKDAQQYA</sequence>
<accession>A0A427U5C3</accession>
<comment type="caution">
    <text evidence="4">The sequence shown here is derived from an EMBL/GenBank/DDBJ whole genome shotgun (WGS) entry which is preliminary data.</text>
</comment>
<dbReference type="EMBL" id="RSFA01000020">
    <property type="protein sequence ID" value="RSD31891.1"/>
    <property type="molecule type" value="Genomic_DNA"/>
</dbReference>
<dbReference type="PANTHER" id="PTHR35024:SF4">
    <property type="entry name" value="POLYMER-FORMING CYTOSKELETAL PROTEIN"/>
    <property type="match status" value="1"/>
</dbReference>
<proteinExistence type="inferred from homology"/>
<dbReference type="EMBL" id="VTXC01000005">
    <property type="protein sequence ID" value="NOH70275.1"/>
    <property type="molecule type" value="Genomic_DNA"/>
</dbReference>
<evidence type="ECO:0000313" key="6">
    <source>
        <dbReference type="Proteomes" id="UP000565719"/>
    </source>
</evidence>
<feature type="region of interest" description="Disordered" evidence="2">
    <location>
        <begin position="125"/>
        <end position="146"/>
    </location>
</feature>
<evidence type="ECO:0000313" key="3">
    <source>
        <dbReference type="EMBL" id="NOH70275.1"/>
    </source>
</evidence>
<dbReference type="OrthoDB" id="5612117at2"/>
<dbReference type="RefSeq" id="WP_125320401.1">
    <property type="nucleotide sequence ID" value="NZ_AP024889.1"/>
</dbReference>
<reference evidence="4 5" key="1">
    <citation type="submission" date="2018-12" db="EMBL/GenBank/DDBJ databases">
        <title>Genomic taxonomy of the Vibrionaceae family.</title>
        <authorList>
            <person name="Gomez-Gil B."/>
            <person name="Enciso-Ibarra K."/>
        </authorList>
    </citation>
    <scope>NUCLEOTIDE SEQUENCE [LARGE SCALE GENOMIC DNA]</scope>
    <source>
        <strain evidence="4 5">CAIM 594</strain>
    </source>
</reference>
<dbReference type="Pfam" id="PF04519">
    <property type="entry name" value="Bactofilin"/>
    <property type="match status" value="1"/>
</dbReference>
<protein>
    <submittedName>
        <fullName evidence="4">Polymer-forming cytoskeletal family protein</fullName>
    </submittedName>
    <submittedName>
        <fullName evidence="3">Polymer-forming cytoskeletal protein</fullName>
    </submittedName>
</protein>
<dbReference type="InterPro" id="IPR007607">
    <property type="entry name" value="BacA/B"/>
</dbReference>
<dbReference type="AlphaFoldDB" id="A0A427U5C3"/>
<reference evidence="3 6" key="2">
    <citation type="submission" date="2019-09" db="EMBL/GenBank/DDBJ databases">
        <title>Draft genome sequencing and comparative genomics of hatchery-associated Vibrios.</title>
        <authorList>
            <person name="Kehlet-Delgado H."/>
            <person name="Mueller R.S."/>
        </authorList>
    </citation>
    <scope>NUCLEOTIDE SEQUENCE [LARGE SCALE GENOMIC DNA]</scope>
    <source>
        <strain evidence="3 6">99-46-Y</strain>
    </source>
</reference>
<dbReference type="Proteomes" id="UP000269041">
    <property type="component" value="Unassembled WGS sequence"/>
</dbReference>
<name>A0A427U5C3_9VIBR</name>
<evidence type="ECO:0000256" key="1">
    <source>
        <dbReference type="ARBA" id="ARBA00044755"/>
    </source>
</evidence>
<comment type="similarity">
    <text evidence="1">Belongs to the bactofilin family.</text>
</comment>
<evidence type="ECO:0000313" key="5">
    <source>
        <dbReference type="Proteomes" id="UP000269041"/>
    </source>
</evidence>
<dbReference type="Proteomes" id="UP000565719">
    <property type="component" value="Unassembled WGS sequence"/>
</dbReference>
<gene>
    <name evidence="4" type="ORF">EJA03_06345</name>
    <name evidence="3" type="ORF">F0225_02825</name>
</gene>
<organism evidence="4 5">
    <name type="scientific">Vibrio pectenicida</name>
    <dbReference type="NCBI Taxonomy" id="62763"/>
    <lineage>
        <taxon>Bacteria</taxon>
        <taxon>Pseudomonadati</taxon>
        <taxon>Pseudomonadota</taxon>
        <taxon>Gammaproteobacteria</taxon>
        <taxon>Vibrionales</taxon>
        <taxon>Vibrionaceae</taxon>
        <taxon>Vibrio</taxon>
    </lineage>
</organism>
<dbReference type="PANTHER" id="PTHR35024">
    <property type="entry name" value="HYPOTHETICAL CYTOSOLIC PROTEIN"/>
    <property type="match status" value="1"/>
</dbReference>
<evidence type="ECO:0000256" key="2">
    <source>
        <dbReference type="SAM" id="MobiDB-lite"/>
    </source>
</evidence>
<evidence type="ECO:0000313" key="4">
    <source>
        <dbReference type="EMBL" id="RSD31891.1"/>
    </source>
</evidence>